<name>A0A1D2VK06_9ASCO</name>
<feature type="transmembrane region" description="Helical" evidence="5">
    <location>
        <begin position="152"/>
        <end position="172"/>
    </location>
</feature>
<feature type="transmembrane region" description="Helical" evidence="5">
    <location>
        <begin position="60"/>
        <end position="80"/>
    </location>
</feature>
<dbReference type="RefSeq" id="XP_020048226.1">
    <property type="nucleotide sequence ID" value="XM_020194480.1"/>
</dbReference>
<dbReference type="InParanoid" id="A0A1D2VK06"/>
<keyword evidence="2 5" id="KW-0812">Transmembrane</keyword>
<dbReference type="GeneID" id="30968116"/>
<dbReference type="SUPFAM" id="SSF103473">
    <property type="entry name" value="MFS general substrate transporter"/>
    <property type="match status" value="1"/>
</dbReference>
<sequence length="476" mass="53295">MDEDQNHQRVIRPPQFTSKAIKHYLKTRFTELIPSKEEMKANKHLLNPFKPLTQMTAKQWNFFGIAFWGWTLDAFDYFAVSLNVTNIAHSLDRSTKDITWGITLVLMLRSVGAIIFGYLGDRYGRKWPFIGNLILLSVLQIATGFINTYKQFLGVRSLFGIAMGGVFGNAAATALDDAPADARGVLSGIFQQGYAFGYLLVVIFQRAITDTTAKGWRSLFWFSSGLSVIFIVWRAFLPETDAFIRHKQQTLESTEESSNKRFLIQAKQALKTYWLIMIYLVILMAAFNFMSHGSQDLYPTMLTNQLNFDQNQSTLTNSLANIGAIVGGFFFGWSTNFIGRRFAIIICCIGGGAMIYPWAFVRNDGINAGVLFLQFFVQGAWGTCPLHLSELSPPHFRSFVTGVSYQLGNLASSASSTIEAAIGERFPIFIEGKEDVYDYAKVMAIFMGCVFVFLLVVALFGPENRGADLNAESLID</sequence>
<dbReference type="STRING" id="1344418.A0A1D2VK06"/>
<evidence type="ECO:0000256" key="4">
    <source>
        <dbReference type="ARBA" id="ARBA00023136"/>
    </source>
</evidence>
<dbReference type="GO" id="GO:0035879">
    <property type="term" value="P:plasma membrane lactate transport"/>
    <property type="evidence" value="ECO:0007669"/>
    <property type="project" value="TreeGrafter"/>
</dbReference>
<feature type="transmembrane region" description="Helical" evidence="5">
    <location>
        <begin position="219"/>
        <end position="237"/>
    </location>
</feature>
<feature type="transmembrane region" description="Helical" evidence="5">
    <location>
        <begin position="442"/>
        <end position="461"/>
    </location>
</feature>
<dbReference type="FunCoup" id="A0A1D2VK06">
    <property type="interactions" value="41"/>
</dbReference>
<evidence type="ECO:0000256" key="1">
    <source>
        <dbReference type="ARBA" id="ARBA00004141"/>
    </source>
</evidence>
<dbReference type="AlphaFoldDB" id="A0A1D2VK06"/>
<dbReference type="Proteomes" id="UP000095038">
    <property type="component" value="Unassembled WGS sequence"/>
</dbReference>
<evidence type="ECO:0000256" key="3">
    <source>
        <dbReference type="ARBA" id="ARBA00022989"/>
    </source>
</evidence>
<dbReference type="PROSITE" id="PS50850">
    <property type="entry name" value="MFS"/>
    <property type="match status" value="1"/>
</dbReference>
<evidence type="ECO:0000256" key="2">
    <source>
        <dbReference type="ARBA" id="ARBA00022692"/>
    </source>
</evidence>
<keyword evidence="4 5" id="KW-0472">Membrane</keyword>
<feature type="transmembrane region" description="Helical" evidence="5">
    <location>
        <begin position="273"/>
        <end position="294"/>
    </location>
</feature>
<comment type="subcellular location">
    <subcellularLocation>
        <location evidence="1">Membrane</location>
        <topology evidence="1">Multi-pass membrane protein</topology>
    </subcellularLocation>
</comment>
<keyword evidence="3 5" id="KW-1133">Transmembrane helix</keyword>
<dbReference type="InterPro" id="IPR036259">
    <property type="entry name" value="MFS_trans_sf"/>
</dbReference>
<gene>
    <name evidence="7" type="ORF">ASCRUDRAFT_80269</name>
</gene>
<dbReference type="OrthoDB" id="5296287at2759"/>
<feature type="transmembrane region" description="Helical" evidence="5">
    <location>
        <begin position="100"/>
        <end position="120"/>
    </location>
</feature>
<organism evidence="7 8">
    <name type="scientific">Ascoidea rubescens DSM 1968</name>
    <dbReference type="NCBI Taxonomy" id="1344418"/>
    <lineage>
        <taxon>Eukaryota</taxon>
        <taxon>Fungi</taxon>
        <taxon>Dikarya</taxon>
        <taxon>Ascomycota</taxon>
        <taxon>Saccharomycotina</taxon>
        <taxon>Saccharomycetes</taxon>
        <taxon>Ascoideaceae</taxon>
        <taxon>Ascoidea</taxon>
    </lineage>
</organism>
<dbReference type="Pfam" id="PF00083">
    <property type="entry name" value="Sugar_tr"/>
    <property type="match status" value="1"/>
</dbReference>
<dbReference type="PANTHER" id="PTHR23508:SF10">
    <property type="entry name" value="CARBOXYLIC ACID TRANSPORTER PROTEIN HOMOLOG"/>
    <property type="match status" value="1"/>
</dbReference>
<dbReference type="EMBL" id="KV454478">
    <property type="protein sequence ID" value="ODV61919.1"/>
    <property type="molecule type" value="Genomic_DNA"/>
</dbReference>
<dbReference type="Gene3D" id="1.20.1250.20">
    <property type="entry name" value="MFS general substrate transporter like domains"/>
    <property type="match status" value="1"/>
</dbReference>
<feature type="transmembrane region" description="Helical" evidence="5">
    <location>
        <begin position="342"/>
        <end position="360"/>
    </location>
</feature>
<dbReference type="GO" id="GO:0015355">
    <property type="term" value="F:secondary active monocarboxylate transmembrane transporter activity"/>
    <property type="evidence" value="ECO:0007669"/>
    <property type="project" value="TreeGrafter"/>
</dbReference>
<feature type="domain" description="Major facilitator superfamily (MFS) profile" evidence="6">
    <location>
        <begin position="62"/>
        <end position="465"/>
    </location>
</feature>
<feature type="transmembrane region" description="Helical" evidence="5">
    <location>
        <begin position="184"/>
        <end position="207"/>
    </location>
</feature>
<evidence type="ECO:0000259" key="6">
    <source>
        <dbReference type="PROSITE" id="PS50850"/>
    </source>
</evidence>
<dbReference type="InterPro" id="IPR005828">
    <property type="entry name" value="MFS_sugar_transport-like"/>
</dbReference>
<evidence type="ECO:0000256" key="5">
    <source>
        <dbReference type="SAM" id="Phobius"/>
    </source>
</evidence>
<evidence type="ECO:0000313" key="7">
    <source>
        <dbReference type="EMBL" id="ODV61919.1"/>
    </source>
</evidence>
<dbReference type="InterPro" id="IPR020846">
    <property type="entry name" value="MFS_dom"/>
</dbReference>
<dbReference type="GO" id="GO:0005886">
    <property type="term" value="C:plasma membrane"/>
    <property type="evidence" value="ECO:0007669"/>
    <property type="project" value="TreeGrafter"/>
</dbReference>
<reference evidence="8" key="1">
    <citation type="submission" date="2016-05" db="EMBL/GenBank/DDBJ databases">
        <title>Comparative genomics of biotechnologically important yeasts.</title>
        <authorList>
            <consortium name="DOE Joint Genome Institute"/>
            <person name="Riley R."/>
            <person name="Haridas S."/>
            <person name="Wolfe K.H."/>
            <person name="Lopes M.R."/>
            <person name="Hittinger C.T."/>
            <person name="Goker M."/>
            <person name="Salamov A."/>
            <person name="Wisecaver J."/>
            <person name="Long T.M."/>
            <person name="Aerts A.L."/>
            <person name="Barry K."/>
            <person name="Choi C."/>
            <person name="Clum A."/>
            <person name="Coughlan A.Y."/>
            <person name="Deshpande S."/>
            <person name="Douglass A.P."/>
            <person name="Hanson S.J."/>
            <person name="Klenk H.-P."/>
            <person name="Labutti K."/>
            <person name="Lapidus A."/>
            <person name="Lindquist E."/>
            <person name="Lipzen A."/>
            <person name="Meier-Kolthoff J.P."/>
            <person name="Ohm R.A."/>
            <person name="Otillar R.P."/>
            <person name="Pangilinan J."/>
            <person name="Peng Y."/>
            <person name="Rokas A."/>
            <person name="Rosa C.A."/>
            <person name="Scheuner C."/>
            <person name="Sibirny A.A."/>
            <person name="Slot J.C."/>
            <person name="Stielow J.B."/>
            <person name="Sun H."/>
            <person name="Kurtzman C.P."/>
            <person name="Blackwell M."/>
            <person name="Grigoriev I.V."/>
            <person name="Jeffries T.W."/>
        </authorList>
    </citation>
    <scope>NUCLEOTIDE SEQUENCE [LARGE SCALE GENOMIC DNA]</scope>
    <source>
        <strain evidence="8">DSM 1968</strain>
    </source>
</reference>
<feature type="transmembrane region" description="Helical" evidence="5">
    <location>
        <begin position="314"/>
        <end position="333"/>
    </location>
</feature>
<feature type="transmembrane region" description="Helical" evidence="5">
    <location>
        <begin position="127"/>
        <end position="146"/>
    </location>
</feature>
<dbReference type="CDD" id="cd17316">
    <property type="entry name" value="MFS_SV2_like"/>
    <property type="match status" value="1"/>
</dbReference>
<keyword evidence="8" id="KW-1185">Reference proteome</keyword>
<evidence type="ECO:0000313" key="8">
    <source>
        <dbReference type="Proteomes" id="UP000095038"/>
    </source>
</evidence>
<proteinExistence type="predicted"/>
<dbReference type="PANTHER" id="PTHR23508">
    <property type="entry name" value="CARBOXYLIC ACID TRANSPORTER PROTEIN HOMOLOG"/>
    <property type="match status" value="1"/>
</dbReference>
<accession>A0A1D2VK06</accession>
<protein>
    <submittedName>
        <fullName evidence="7">MFS general substrate transporter</fullName>
    </submittedName>
</protein>